<proteinExistence type="predicted"/>
<protein>
    <submittedName>
        <fullName evidence="1">Uncharacterized protein</fullName>
    </submittedName>
</protein>
<reference evidence="1 2" key="1">
    <citation type="journal article" date="2020" name="Nature">
        <title>Six reference-quality genomes reveal evolution of bat adaptations.</title>
        <authorList>
            <person name="Jebb D."/>
            <person name="Huang Z."/>
            <person name="Pippel M."/>
            <person name="Hughes G.M."/>
            <person name="Lavrichenko K."/>
            <person name="Devanna P."/>
            <person name="Winkler S."/>
            <person name="Jermiin L.S."/>
            <person name="Skirmuntt E.C."/>
            <person name="Katzourakis A."/>
            <person name="Burkitt-Gray L."/>
            <person name="Ray D.A."/>
            <person name="Sullivan K.A.M."/>
            <person name="Roscito J.G."/>
            <person name="Kirilenko B.M."/>
            <person name="Davalos L.M."/>
            <person name="Corthals A.P."/>
            <person name="Power M.L."/>
            <person name="Jones G."/>
            <person name="Ransome R.D."/>
            <person name="Dechmann D.K.N."/>
            <person name="Locatelli A.G."/>
            <person name="Puechmaille S.J."/>
            <person name="Fedrigo O."/>
            <person name="Jarvis E.D."/>
            <person name="Hiller M."/>
            <person name="Vernes S.C."/>
            <person name="Myers E.W."/>
            <person name="Teeling E.C."/>
        </authorList>
    </citation>
    <scope>NUCLEOTIDE SEQUENCE [LARGE SCALE GENOMIC DNA]</scope>
    <source>
        <strain evidence="1">Bat1K_MPI-CBG_1</strain>
    </source>
</reference>
<evidence type="ECO:0000313" key="2">
    <source>
        <dbReference type="Proteomes" id="UP000664940"/>
    </source>
</evidence>
<dbReference type="EMBL" id="JABVXQ010000006">
    <property type="protein sequence ID" value="KAF6104382.1"/>
    <property type="molecule type" value="Genomic_DNA"/>
</dbReference>
<sequence length="149" mass="17391">MCSINIVLILIGSIKQLERKNFYSSLKMKALGIQNRKTPFLFPRDTQCDRRDKGIKLTRADASVLVCFHSWCYLLHIPVVTKAKEHINSHEQDLVINQEEPVSSLMVWFWPKCCLSTLKKTGPSLGWMCKVMERRTRPDLFPLSSEWFF</sequence>
<organism evidence="1 2">
    <name type="scientific">Phyllostomus discolor</name>
    <name type="common">pale spear-nosed bat</name>
    <dbReference type="NCBI Taxonomy" id="89673"/>
    <lineage>
        <taxon>Eukaryota</taxon>
        <taxon>Metazoa</taxon>
        <taxon>Chordata</taxon>
        <taxon>Craniata</taxon>
        <taxon>Vertebrata</taxon>
        <taxon>Euteleostomi</taxon>
        <taxon>Mammalia</taxon>
        <taxon>Eutheria</taxon>
        <taxon>Laurasiatheria</taxon>
        <taxon>Chiroptera</taxon>
        <taxon>Yangochiroptera</taxon>
        <taxon>Phyllostomidae</taxon>
        <taxon>Phyllostominae</taxon>
        <taxon>Phyllostomus</taxon>
    </lineage>
</organism>
<comment type="caution">
    <text evidence="1">The sequence shown here is derived from an EMBL/GenBank/DDBJ whole genome shotgun (WGS) entry which is preliminary data.</text>
</comment>
<dbReference type="Proteomes" id="UP000664940">
    <property type="component" value="Unassembled WGS sequence"/>
</dbReference>
<name>A0A833ZWN5_9CHIR</name>
<dbReference type="AlphaFoldDB" id="A0A833ZWN5"/>
<evidence type="ECO:0000313" key="1">
    <source>
        <dbReference type="EMBL" id="KAF6104382.1"/>
    </source>
</evidence>
<gene>
    <name evidence="1" type="ORF">HJG60_011326</name>
</gene>
<accession>A0A833ZWN5</accession>